<organism evidence="9 10">
    <name type="scientific">Gleimia coleocanis DSM 15436</name>
    <dbReference type="NCBI Taxonomy" id="525245"/>
    <lineage>
        <taxon>Bacteria</taxon>
        <taxon>Bacillati</taxon>
        <taxon>Actinomycetota</taxon>
        <taxon>Actinomycetes</taxon>
        <taxon>Actinomycetales</taxon>
        <taxon>Actinomycetaceae</taxon>
        <taxon>Gleimia</taxon>
    </lineage>
</organism>
<accession>C0W1N0</accession>
<dbReference type="eggNOG" id="COG1559">
    <property type="taxonomic scope" value="Bacteria"/>
</dbReference>
<comment type="catalytic activity">
    <reaction evidence="7">
        <text>a peptidoglycan chain = a peptidoglycan chain with N-acetyl-1,6-anhydromuramyl-[peptide] at the reducing end + a peptidoglycan chain with N-acetylglucosamine at the non-reducing end.</text>
        <dbReference type="EC" id="4.2.2.29"/>
    </reaction>
</comment>
<comment type="caution">
    <text evidence="9">The sequence shown here is derived from an EMBL/GenBank/DDBJ whole genome shotgun (WGS) entry which is preliminary data.</text>
</comment>
<evidence type="ECO:0000256" key="7">
    <source>
        <dbReference type="HAMAP-Rule" id="MF_02065"/>
    </source>
</evidence>
<dbReference type="AlphaFoldDB" id="C0W1N0"/>
<keyword evidence="3 7" id="KW-1133">Transmembrane helix</keyword>
<dbReference type="HOGENOM" id="CLU_025574_4_0_11"/>
<comment type="similarity">
    <text evidence="7">Belongs to the transglycosylase MltG family.</text>
</comment>
<dbReference type="HAMAP" id="MF_02065">
    <property type="entry name" value="MltG"/>
    <property type="match status" value="1"/>
</dbReference>
<protein>
    <recommendedName>
        <fullName evidence="7">Endolytic murein transglycosylase</fullName>
        <ecNumber evidence="7">4.2.2.29</ecNumber>
    </recommendedName>
    <alternativeName>
        <fullName evidence="7">Peptidoglycan lytic transglycosylase</fullName>
    </alternativeName>
    <alternativeName>
        <fullName evidence="7">Peptidoglycan polymerization terminase</fullName>
    </alternativeName>
</protein>
<dbReference type="EC" id="4.2.2.29" evidence="7"/>
<evidence type="ECO:0000256" key="2">
    <source>
        <dbReference type="ARBA" id="ARBA00022692"/>
    </source>
</evidence>
<feature type="compositionally biased region" description="Polar residues" evidence="8">
    <location>
        <begin position="99"/>
        <end position="124"/>
    </location>
</feature>
<proteinExistence type="inferred from homology"/>
<feature type="transmembrane region" description="Helical" evidence="7">
    <location>
        <begin position="154"/>
        <end position="177"/>
    </location>
</feature>
<evidence type="ECO:0000256" key="4">
    <source>
        <dbReference type="ARBA" id="ARBA00023136"/>
    </source>
</evidence>
<dbReference type="GO" id="GO:0005886">
    <property type="term" value="C:plasma membrane"/>
    <property type="evidence" value="ECO:0007669"/>
    <property type="project" value="UniProtKB-SubCell"/>
</dbReference>
<dbReference type="Proteomes" id="UP000010301">
    <property type="component" value="Unassembled WGS sequence"/>
</dbReference>
<dbReference type="Pfam" id="PF02618">
    <property type="entry name" value="YceG"/>
    <property type="match status" value="1"/>
</dbReference>
<dbReference type="InterPro" id="IPR003770">
    <property type="entry name" value="MLTG-like"/>
</dbReference>
<keyword evidence="1 7" id="KW-1003">Cell membrane</keyword>
<sequence>MSNEANPNETTSAENSPLRQPPRRRLTRPVTGESMTGAPSVPRSSGVEPTTRIPRRPLTPPRRLPRSEATGEATQASPSEATQNTTRSRHTRSGLSHVAESSSQAQFQTPTFLAGTPNSTNTDGTRVEAPPTTGMRSRRLEIERRKAIKRRKAAKIRTAIILTLVGVLMLACGYLAINALRGGSTVEEEIPDYEGSGTTEVIAVVNPGDTGSAIAKQLVQLDVVKSEAAFIKAWEANQAATSVQPGSYTLKLKMSGVEAVAALLDPTKRTSNAISIPPGFTIWQVVERLKAFERFTPEQVDAALSDTVALGLPAEAKGNLEGWLLPGSYEVHTDDTPADVLKTMVAATIKELDELGVPANQRQVLLTKASILEREVNNDEYMKQVARVIENRLTQPNAETVGLLQMDSTVLYGLKRAGGVPTGDEVKQDTPYNTYIHKGLPPGPISMPSRAAVEATLNPADGTWLYFVTVNLNTGETKFSSTNAEHQKYVEELSTWCAANKGSC</sequence>
<feature type="region of interest" description="Disordered" evidence="8">
    <location>
        <begin position="1"/>
        <end position="133"/>
    </location>
</feature>
<dbReference type="GO" id="GO:0008932">
    <property type="term" value="F:lytic endotransglycosylase activity"/>
    <property type="evidence" value="ECO:0007669"/>
    <property type="project" value="UniProtKB-UniRule"/>
</dbReference>
<comment type="subcellular location">
    <subcellularLocation>
        <location evidence="7">Cell membrane</location>
        <topology evidence="7">Single-pass membrane protein</topology>
    </subcellularLocation>
</comment>
<keyword evidence="4 7" id="KW-0472">Membrane</keyword>
<keyword evidence="6 7" id="KW-0961">Cell wall biogenesis/degradation</keyword>
<reference evidence="9 10" key="1">
    <citation type="submission" date="2009-01" db="EMBL/GenBank/DDBJ databases">
        <authorList>
            <person name="Qin X."/>
            <person name="Bachman B."/>
            <person name="Battles P."/>
            <person name="Bell A."/>
            <person name="Bess C."/>
            <person name="Bickham C."/>
            <person name="Chaboub L."/>
            <person name="Chen D."/>
            <person name="Coyle M."/>
            <person name="Deiros D.R."/>
            <person name="Dinh H."/>
            <person name="Forbes L."/>
            <person name="Fowler G."/>
            <person name="Francisco L."/>
            <person name="Fu Q."/>
            <person name="Gubbala S."/>
            <person name="Hale W."/>
            <person name="Han Y."/>
            <person name="Hemphill L."/>
            <person name="Highlander S.K."/>
            <person name="Hirani K."/>
            <person name="Hogues M."/>
            <person name="Jackson L."/>
            <person name="Jakkamsetti A."/>
            <person name="Javaid M."/>
            <person name="Jiang H."/>
            <person name="Korchina V."/>
            <person name="Kovar C."/>
            <person name="Lara F."/>
            <person name="Lee S."/>
            <person name="Mata R."/>
            <person name="Mathew T."/>
            <person name="Moen C."/>
            <person name="Morales K."/>
            <person name="Munidasa M."/>
            <person name="Nazareth L."/>
            <person name="Ngo R."/>
            <person name="Nguyen L."/>
            <person name="Okwuonu G."/>
            <person name="Ongeri F."/>
            <person name="Patil S."/>
            <person name="Petrosino J."/>
            <person name="Pham C."/>
            <person name="Pham P."/>
            <person name="Pu L.-L."/>
            <person name="Puazo M."/>
            <person name="Raj R."/>
            <person name="Reid J."/>
            <person name="Rouhana J."/>
            <person name="Saada N."/>
            <person name="Shang Y."/>
            <person name="Simmons D."/>
            <person name="Thornton R."/>
            <person name="Warren J."/>
            <person name="Weissenberger G."/>
            <person name="Zhang J."/>
            <person name="Zhang L."/>
            <person name="Zhou C."/>
            <person name="Zhu D."/>
            <person name="Muzny D."/>
            <person name="Worley K."/>
            <person name="Gibbs R."/>
        </authorList>
    </citation>
    <scope>NUCLEOTIDE SEQUENCE [LARGE SCALE GENOMIC DNA]</scope>
    <source>
        <strain evidence="9 10">DSM 15436</strain>
    </source>
</reference>
<dbReference type="NCBIfam" id="TIGR00247">
    <property type="entry name" value="endolytic transglycosylase MltG"/>
    <property type="match status" value="1"/>
</dbReference>
<feature type="site" description="Important for catalytic activity" evidence="7">
    <location>
        <position position="375"/>
    </location>
</feature>
<evidence type="ECO:0000256" key="3">
    <source>
        <dbReference type="ARBA" id="ARBA00022989"/>
    </source>
</evidence>
<dbReference type="RefSeq" id="WP_006546178.1">
    <property type="nucleotide sequence ID" value="NZ_DS999540.1"/>
</dbReference>
<keyword evidence="5 7" id="KW-0456">Lyase</keyword>
<dbReference type="PANTHER" id="PTHR30518:SF2">
    <property type="entry name" value="ENDOLYTIC MUREIN TRANSGLYCOSYLASE"/>
    <property type="match status" value="1"/>
</dbReference>
<evidence type="ECO:0000313" key="10">
    <source>
        <dbReference type="Proteomes" id="UP000010301"/>
    </source>
</evidence>
<keyword evidence="10" id="KW-1185">Reference proteome</keyword>
<gene>
    <name evidence="7" type="primary">mltG</name>
    <name evidence="9" type="ORF">HMPREF0044_1320</name>
</gene>
<evidence type="ECO:0000256" key="8">
    <source>
        <dbReference type="SAM" id="MobiDB-lite"/>
    </source>
</evidence>
<comment type="function">
    <text evidence="7">Functions as a peptidoglycan terminase that cleaves nascent peptidoglycan strands endolytically to terminate their elongation.</text>
</comment>
<dbReference type="EMBL" id="ACFG01000034">
    <property type="protein sequence ID" value="EEH63396.1"/>
    <property type="molecule type" value="Genomic_DNA"/>
</dbReference>
<dbReference type="PANTHER" id="PTHR30518">
    <property type="entry name" value="ENDOLYTIC MUREIN TRANSGLYCOSYLASE"/>
    <property type="match status" value="1"/>
</dbReference>
<evidence type="ECO:0000256" key="6">
    <source>
        <dbReference type="ARBA" id="ARBA00023316"/>
    </source>
</evidence>
<dbReference type="CDD" id="cd08010">
    <property type="entry name" value="MltG_like"/>
    <property type="match status" value="1"/>
</dbReference>
<evidence type="ECO:0000256" key="1">
    <source>
        <dbReference type="ARBA" id="ARBA00022475"/>
    </source>
</evidence>
<evidence type="ECO:0000256" key="5">
    <source>
        <dbReference type="ARBA" id="ARBA00023239"/>
    </source>
</evidence>
<keyword evidence="2 7" id="KW-0812">Transmembrane</keyword>
<feature type="compositionally biased region" description="Polar residues" evidence="8">
    <location>
        <begin position="72"/>
        <end position="86"/>
    </location>
</feature>
<dbReference type="Gene3D" id="3.30.1490.480">
    <property type="entry name" value="Endolytic murein transglycosylase"/>
    <property type="match status" value="1"/>
</dbReference>
<evidence type="ECO:0000313" key="9">
    <source>
        <dbReference type="EMBL" id="EEH63396.1"/>
    </source>
</evidence>
<dbReference type="STRING" id="525245.HMPREF0044_1320"/>
<feature type="compositionally biased region" description="Polar residues" evidence="8">
    <location>
        <begin position="1"/>
        <end position="15"/>
    </location>
</feature>
<dbReference type="GO" id="GO:0071555">
    <property type="term" value="P:cell wall organization"/>
    <property type="evidence" value="ECO:0007669"/>
    <property type="project" value="UniProtKB-KW"/>
</dbReference>
<name>C0W1N0_9ACTO</name>
<dbReference type="GO" id="GO:0009252">
    <property type="term" value="P:peptidoglycan biosynthetic process"/>
    <property type="evidence" value="ECO:0007669"/>
    <property type="project" value="UniProtKB-UniRule"/>
</dbReference>